<dbReference type="InterPro" id="IPR011701">
    <property type="entry name" value="MFS"/>
</dbReference>
<dbReference type="PROSITE" id="PS50850">
    <property type="entry name" value="MFS"/>
    <property type="match status" value="1"/>
</dbReference>
<feature type="transmembrane region" description="Helical" evidence="4">
    <location>
        <begin position="370"/>
        <end position="388"/>
    </location>
</feature>
<feature type="transmembrane region" description="Helical" evidence="4">
    <location>
        <begin position="308"/>
        <end position="332"/>
    </location>
</feature>
<dbReference type="SUPFAM" id="SSF103473">
    <property type="entry name" value="MFS general substrate transporter"/>
    <property type="match status" value="1"/>
</dbReference>
<evidence type="ECO:0000256" key="4">
    <source>
        <dbReference type="SAM" id="Phobius"/>
    </source>
</evidence>
<evidence type="ECO:0000256" key="1">
    <source>
        <dbReference type="ARBA" id="ARBA00022692"/>
    </source>
</evidence>
<dbReference type="RefSeq" id="WP_301338086.1">
    <property type="nucleotide sequence ID" value="NZ_VTXC01000008.1"/>
</dbReference>
<dbReference type="EMBL" id="VTXC01000008">
    <property type="protein sequence ID" value="NOH70578.1"/>
    <property type="molecule type" value="Genomic_DNA"/>
</dbReference>
<keyword evidence="3 4" id="KW-0472">Membrane</keyword>
<gene>
    <name evidence="6" type="ORF">F0225_04365</name>
</gene>
<evidence type="ECO:0000256" key="2">
    <source>
        <dbReference type="ARBA" id="ARBA00022989"/>
    </source>
</evidence>
<reference evidence="6 7" key="1">
    <citation type="submission" date="2019-09" db="EMBL/GenBank/DDBJ databases">
        <title>Draft genome sequencing and comparative genomics of hatchery-associated Vibrios.</title>
        <authorList>
            <person name="Kehlet-Delgado H."/>
            <person name="Mueller R.S."/>
        </authorList>
    </citation>
    <scope>NUCLEOTIDE SEQUENCE [LARGE SCALE GENOMIC DNA]</scope>
    <source>
        <strain evidence="6 7">99-46-Y</strain>
    </source>
</reference>
<feature type="transmembrane region" description="Helical" evidence="4">
    <location>
        <begin position="252"/>
        <end position="273"/>
    </location>
</feature>
<evidence type="ECO:0000256" key="3">
    <source>
        <dbReference type="ARBA" id="ARBA00023136"/>
    </source>
</evidence>
<keyword evidence="1 4" id="KW-0812">Transmembrane</keyword>
<comment type="caution">
    <text evidence="6">The sequence shown here is derived from an EMBL/GenBank/DDBJ whole genome shotgun (WGS) entry which is preliminary data.</text>
</comment>
<feature type="transmembrane region" description="Helical" evidence="4">
    <location>
        <begin position="219"/>
        <end position="240"/>
    </location>
</feature>
<dbReference type="PANTHER" id="PTHR23523">
    <property type="match status" value="1"/>
</dbReference>
<organism evidence="6 7">
    <name type="scientific">Vibrio pectenicida</name>
    <dbReference type="NCBI Taxonomy" id="62763"/>
    <lineage>
        <taxon>Bacteria</taxon>
        <taxon>Pseudomonadati</taxon>
        <taxon>Pseudomonadota</taxon>
        <taxon>Gammaproteobacteria</taxon>
        <taxon>Vibrionales</taxon>
        <taxon>Vibrionaceae</taxon>
        <taxon>Vibrio</taxon>
    </lineage>
</organism>
<evidence type="ECO:0000259" key="5">
    <source>
        <dbReference type="PROSITE" id="PS50850"/>
    </source>
</evidence>
<dbReference type="PANTHER" id="PTHR23523:SF2">
    <property type="entry name" value="2-NITROIMIDAZOLE TRANSPORTER"/>
    <property type="match status" value="1"/>
</dbReference>
<dbReference type="InterPro" id="IPR052524">
    <property type="entry name" value="MFS_Cyanate_Porter"/>
</dbReference>
<feature type="transmembrane region" description="Helical" evidence="4">
    <location>
        <begin position="138"/>
        <end position="156"/>
    </location>
</feature>
<feature type="transmembrane region" description="Helical" evidence="4">
    <location>
        <begin position="176"/>
        <end position="198"/>
    </location>
</feature>
<dbReference type="GO" id="GO:0022857">
    <property type="term" value="F:transmembrane transporter activity"/>
    <property type="evidence" value="ECO:0007669"/>
    <property type="project" value="InterPro"/>
</dbReference>
<dbReference type="AlphaFoldDB" id="A0A7Y4EDR4"/>
<sequence length="407" mass="43002">MSPSHSGPISQWGRGWLGLVLLWLAGAGTRLTILATPPVISDIHATLGLSETQVGVISGIPPVLFAAAAMLGALLITKTGAVKTVVVGLLITGLGSALRGEADSATFLYLATALTGLGVALMQPALPTIVAHWYPKHVVFATAIYVNGLLLGGEVLPVAITNTVLVPWLGSWREAYMAWGAVAWMIAFVFYLGAPDGSQAAQRNGKRNIWWPDFRRREVWKLGLMMGCVCAIYFATNFFLPRYLDEIGLASQIASALIALNLGQIPASLLLLLAKPSVAHARRPYLVSAFGLLAALLLLVILPSSAVIAASAVIGFFSAIVLILMLGLPSAVSPKEDVHRVSSLMLTVGYTCAVITPVVSGVWWDATQRPASAFLPMMMCCVLLFVCATRPVTSSSSSPSPEMVKGV</sequence>
<dbReference type="Gene3D" id="1.20.1250.20">
    <property type="entry name" value="MFS general substrate transporter like domains"/>
    <property type="match status" value="1"/>
</dbReference>
<feature type="domain" description="Major facilitator superfamily (MFS) profile" evidence="5">
    <location>
        <begin position="18"/>
        <end position="396"/>
    </location>
</feature>
<protein>
    <submittedName>
        <fullName evidence="6">MFS transporter</fullName>
    </submittedName>
</protein>
<name>A0A7Y4EDR4_9VIBR</name>
<dbReference type="InterPro" id="IPR020846">
    <property type="entry name" value="MFS_dom"/>
</dbReference>
<dbReference type="InterPro" id="IPR036259">
    <property type="entry name" value="MFS_trans_sf"/>
</dbReference>
<proteinExistence type="predicted"/>
<feature type="transmembrane region" description="Helical" evidence="4">
    <location>
        <begin position="344"/>
        <end position="364"/>
    </location>
</feature>
<feature type="transmembrane region" description="Helical" evidence="4">
    <location>
        <begin position="53"/>
        <end position="74"/>
    </location>
</feature>
<feature type="transmembrane region" description="Helical" evidence="4">
    <location>
        <begin position="81"/>
        <end position="100"/>
    </location>
</feature>
<keyword evidence="2 4" id="KW-1133">Transmembrane helix</keyword>
<feature type="transmembrane region" description="Helical" evidence="4">
    <location>
        <begin position="12"/>
        <end position="33"/>
    </location>
</feature>
<dbReference type="Proteomes" id="UP000565719">
    <property type="component" value="Unassembled WGS sequence"/>
</dbReference>
<evidence type="ECO:0000313" key="7">
    <source>
        <dbReference type="Proteomes" id="UP000565719"/>
    </source>
</evidence>
<feature type="transmembrane region" description="Helical" evidence="4">
    <location>
        <begin position="285"/>
        <end position="302"/>
    </location>
</feature>
<accession>A0A7Y4EDR4</accession>
<feature type="transmembrane region" description="Helical" evidence="4">
    <location>
        <begin position="106"/>
        <end position="126"/>
    </location>
</feature>
<evidence type="ECO:0000313" key="6">
    <source>
        <dbReference type="EMBL" id="NOH70578.1"/>
    </source>
</evidence>
<dbReference type="Pfam" id="PF07690">
    <property type="entry name" value="MFS_1"/>
    <property type="match status" value="1"/>
</dbReference>